<dbReference type="InterPro" id="IPR003961">
    <property type="entry name" value="FN3_dom"/>
</dbReference>
<evidence type="ECO:0000256" key="1">
    <source>
        <dbReference type="ARBA" id="ARBA00004167"/>
    </source>
</evidence>
<feature type="domain" description="Tyrosine-protein phosphatase" evidence="9">
    <location>
        <begin position="812"/>
        <end position="995"/>
    </location>
</feature>
<dbReference type="SMART" id="SM00060">
    <property type="entry name" value="FN3"/>
    <property type="match status" value="3"/>
</dbReference>
<feature type="domain" description="Tyrosine-protein phosphatase" evidence="9">
    <location>
        <begin position="503"/>
        <end position="756"/>
    </location>
</feature>
<dbReference type="Pfam" id="PF00041">
    <property type="entry name" value="fn3"/>
    <property type="match status" value="2"/>
</dbReference>
<dbReference type="EMBL" id="KQ971409">
    <property type="protein sequence ID" value="KYB24877.1"/>
    <property type="molecule type" value="Genomic_DNA"/>
</dbReference>
<dbReference type="SUPFAM" id="SSF49265">
    <property type="entry name" value="Fibronectin type III"/>
    <property type="match status" value="3"/>
</dbReference>
<keyword evidence="13" id="KW-1185">Reference proteome</keyword>
<dbReference type="AlphaFoldDB" id="A0A139WAD7"/>
<dbReference type="PRINTS" id="PR00700">
    <property type="entry name" value="PRTYPHPHTASE"/>
</dbReference>
<dbReference type="PROSITE" id="PS50853">
    <property type="entry name" value="FN3"/>
    <property type="match status" value="2"/>
</dbReference>
<dbReference type="SMART" id="SM00404">
    <property type="entry name" value="PTPc_motif"/>
    <property type="match status" value="2"/>
</dbReference>
<evidence type="ECO:0000256" key="7">
    <source>
        <dbReference type="ARBA" id="ARBA00023136"/>
    </source>
</evidence>
<dbReference type="EC" id="3.1.3.48" evidence="3"/>
<dbReference type="GO" id="GO:0016020">
    <property type="term" value="C:membrane"/>
    <property type="evidence" value="ECO:0007669"/>
    <property type="project" value="UniProtKB-SubCell"/>
</dbReference>
<dbReference type="Gene3D" id="2.60.40.10">
    <property type="entry name" value="Immunoglobulins"/>
    <property type="match status" value="3"/>
</dbReference>
<comment type="subcellular location">
    <subcellularLocation>
        <location evidence="1">Membrane</location>
        <topology evidence="1">Single-pass membrane protein</topology>
    </subcellularLocation>
</comment>
<comment type="catalytic activity">
    <reaction evidence="8">
        <text>O-phospho-L-tyrosyl-[protein] + H2O = L-tyrosyl-[protein] + phosphate</text>
        <dbReference type="Rhea" id="RHEA:10684"/>
        <dbReference type="Rhea" id="RHEA-COMP:10136"/>
        <dbReference type="Rhea" id="RHEA-COMP:20101"/>
        <dbReference type="ChEBI" id="CHEBI:15377"/>
        <dbReference type="ChEBI" id="CHEBI:43474"/>
        <dbReference type="ChEBI" id="CHEBI:46858"/>
        <dbReference type="ChEBI" id="CHEBI:61978"/>
        <dbReference type="EC" id="3.1.3.48"/>
    </reaction>
</comment>
<dbReference type="InterPro" id="IPR000242">
    <property type="entry name" value="PTP_cat"/>
</dbReference>
<dbReference type="InParanoid" id="A0A139WAD7"/>
<evidence type="ECO:0000259" key="9">
    <source>
        <dbReference type="PROSITE" id="PS50055"/>
    </source>
</evidence>
<evidence type="ECO:0000256" key="8">
    <source>
        <dbReference type="ARBA" id="ARBA00051722"/>
    </source>
</evidence>
<dbReference type="CDD" id="cd00063">
    <property type="entry name" value="FN3"/>
    <property type="match status" value="3"/>
</dbReference>
<protein>
    <recommendedName>
        <fullName evidence="3">protein-tyrosine-phosphatase</fullName>
        <ecNumber evidence="3">3.1.3.48</ecNumber>
    </recommendedName>
</protein>
<dbReference type="InterPro" id="IPR050348">
    <property type="entry name" value="Protein-Tyr_Phosphatase"/>
</dbReference>
<dbReference type="GO" id="GO:0004725">
    <property type="term" value="F:protein tyrosine phosphatase activity"/>
    <property type="evidence" value="ECO:0000318"/>
    <property type="project" value="GO_Central"/>
</dbReference>
<accession>A0A139WAD7</accession>
<dbReference type="CDD" id="cd00047">
    <property type="entry name" value="PTPc"/>
    <property type="match status" value="1"/>
</dbReference>
<feature type="domain" description="Fibronectin type-III" evidence="11">
    <location>
        <begin position="253"/>
        <end position="358"/>
    </location>
</feature>
<evidence type="ECO:0000256" key="4">
    <source>
        <dbReference type="ARBA" id="ARBA00022729"/>
    </source>
</evidence>
<evidence type="ECO:0000313" key="12">
    <source>
        <dbReference type="EMBL" id="KYB24877.1"/>
    </source>
</evidence>
<dbReference type="OMA" id="ELICYSE"/>
<reference evidence="12 13" key="2">
    <citation type="journal article" date="2010" name="Nucleic Acids Res.">
        <title>BeetleBase in 2010: revisions to provide comprehensive genomic information for Tribolium castaneum.</title>
        <authorList>
            <person name="Kim H.S."/>
            <person name="Murphy T."/>
            <person name="Xia J."/>
            <person name="Caragea D."/>
            <person name="Park Y."/>
            <person name="Beeman R.W."/>
            <person name="Lorenzen M.D."/>
            <person name="Butcher S."/>
            <person name="Manak J.R."/>
            <person name="Brown S.J."/>
        </authorList>
    </citation>
    <scope>NUCLEOTIDE SEQUENCE [LARGE SCALE GENOMIC DNA]</scope>
    <source>
        <strain evidence="12 13">Georgia GA2</strain>
    </source>
</reference>
<dbReference type="PANTHER" id="PTHR19134">
    <property type="entry name" value="RECEPTOR-TYPE TYROSINE-PROTEIN PHOSPHATASE"/>
    <property type="match status" value="1"/>
</dbReference>
<dbReference type="PROSITE" id="PS50056">
    <property type="entry name" value="TYR_PHOSPHATASE_2"/>
    <property type="match status" value="2"/>
</dbReference>
<dbReference type="InterPro" id="IPR000387">
    <property type="entry name" value="Tyr_Pase_dom"/>
</dbReference>
<keyword evidence="12" id="KW-0675">Receptor</keyword>
<feature type="domain" description="Tyrosine specific protein phosphatases" evidence="10">
    <location>
        <begin position="913"/>
        <end position="986"/>
    </location>
</feature>
<dbReference type="InterPro" id="IPR003595">
    <property type="entry name" value="Tyr_Pase_cat"/>
</dbReference>
<gene>
    <name evidence="12" type="primary">AUGUSTUS-3.0.2_31794</name>
    <name evidence="12" type="ORF">TcasGA2_TC031794</name>
</gene>
<comment type="similarity">
    <text evidence="2">Belongs to the protein-tyrosine phosphatase family.</text>
</comment>
<proteinExistence type="inferred from homology"/>
<dbReference type="PANTHER" id="PTHR19134:SF562">
    <property type="entry name" value="PROTEIN-TYROSINE-PHOSPHATASE"/>
    <property type="match status" value="1"/>
</dbReference>
<evidence type="ECO:0000256" key="2">
    <source>
        <dbReference type="ARBA" id="ARBA00009580"/>
    </source>
</evidence>
<keyword evidence="7" id="KW-0472">Membrane</keyword>
<name>A0A139WAD7_TRICA</name>
<dbReference type="GO" id="GO:0007165">
    <property type="term" value="P:signal transduction"/>
    <property type="evidence" value="ECO:0000318"/>
    <property type="project" value="GO_Central"/>
</dbReference>
<reference evidence="12 13" key="1">
    <citation type="journal article" date="2008" name="Nature">
        <title>The genome of the model beetle and pest Tribolium castaneum.</title>
        <authorList>
            <consortium name="Tribolium Genome Sequencing Consortium"/>
            <person name="Richards S."/>
            <person name="Gibbs R.A."/>
            <person name="Weinstock G.M."/>
            <person name="Brown S.J."/>
            <person name="Denell R."/>
            <person name="Beeman R.W."/>
            <person name="Gibbs R."/>
            <person name="Beeman R.W."/>
            <person name="Brown S.J."/>
            <person name="Bucher G."/>
            <person name="Friedrich M."/>
            <person name="Grimmelikhuijzen C.J."/>
            <person name="Klingler M."/>
            <person name="Lorenzen M."/>
            <person name="Richards S."/>
            <person name="Roth S."/>
            <person name="Schroder R."/>
            <person name="Tautz D."/>
            <person name="Zdobnov E.M."/>
            <person name="Muzny D."/>
            <person name="Gibbs R.A."/>
            <person name="Weinstock G.M."/>
            <person name="Attaway T."/>
            <person name="Bell S."/>
            <person name="Buhay C.J."/>
            <person name="Chandrabose M.N."/>
            <person name="Chavez D."/>
            <person name="Clerk-Blankenburg K.P."/>
            <person name="Cree A."/>
            <person name="Dao M."/>
            <person name="Davis C."/>
            <person name="Chacko J."/>
            <person name="Dinh H."/>
            <person name="Dugan-Rocha S."/>
            <person name="Fowler G."/>
            <person name="Garner T.T."/>
            <person name="Garnes J."/>
            <person name="Gnirke A."/>
            <person name="Hawes A."/>
            <person name="Hernandez J."/>
            <person name="Hines S."/>
            <person name="Holder M."/>
            <person name="Hume J."/>
            <person name="Jhangiani S.N."/>
            <person name="Joshi V."/>
            <person name="Khan Z.M."/>
            <person name="Jackson L."/>
            <person name="Kovar C."/>
            <person name="Kowis A."/>
            <person name="Lee S."/>
            <person name="Lewis L.R."/>
            <person name="Margolis J."/>
            <person name="Morgan M."/>
            <person name="Nazareth L.V."/>
            <person name="Nguyen N."/>
            <person name="Okwuonu G."/>
            <person name="Parker D."/>
            <person name="Richards S."/>
            <person name="Ruiz S.J."/>
            <person name="Santibanez J."/>
            <person name="Savard J."/>
            <person name="Scherer S.E."/>
            <person name="Schneider B."/>
            <person name="Sodergren E."/>
            <person name="Tautz D."/>
            <person name="Vattahil S."/>
            <person name="Villasana D."/>
            <person name="White C.S."/>
            <person name="Wright R."/>
            <person name="Park Y."/>
            <person name="Beeman R.W."/>
            <person name="Lord J."/>
            <person name="Oppert B."/>
            <person name="Lorenzen M."/>
            <person name="Brown S."/>
            <person name="Wang L."/>
            <person name="Savard J."/>
            <person name="Tautz D."/>
            <person name="Richards S."/>
            <person name="Weinstock G."/>
            <person name="Gibbs R.A."/>
            <person name="Liu Y."/>
            <person name="Worley K."/>
            <person name="Weinstock G."/>
            <person name="Elsik C.G."/>
            <person name="Reese J.T."/>
            <person name="Elhaik E."/>
            <person name="Landan G."/>
            <person name="Graur D."/>
            <person name="Arensburger P."/>
            <person name="Atkinson P."/>
            <person name="Beeman R.W."/>
            <person name="Beidler J."/>
            <person name="Brown S.J."/>
            <person name="Demuth J.P."/>
            <person name="Drury D.W."/>
            <person name="Du Y.Z."/>
            <person name="Fujiwara H."/>
            <person name="Lorenzen M."/>
            <person name="Maselli V."/>
            <person name="Osanai M."/>
            <person name="Park Y."/>
            <person name="Robertson H.M."/>
            <person name="Tu Z."/>
            <person name="Wang J.J."/>
            <person name="Wang S."/>
            <person name="Richards S."/>
            <person name="Song H."/>
            <person name="Zhang L."/>
            <person name="Sodergren E."/>
            <person name="Werner D."/>
            <person name="Stanke M."/>
            <person name="Morgenstern B."/>
            <person name="Solovyev V."/>
            <person name="Kosarev P."/>
            <person name="Brown G."/>
            <person name="Chen H.C."/>
            <person name="Ermolaeva O."/>
            <person name="Hlavina W."/>
            <person name="Kapustin Y."/>
            <person name="Kiryutin B."/>
            <person name="Kitts P."/>
            <person name="Maglott D."/>
            <person name="Pruitt K."/>
            <person name="Sapojnikov V."/>
            <person name="Souvorov A."/>
            <person name="Mackey A.J."/>
            <person name="Waterhouse R.M."/>
            <person name="Wyder S."/>
            <person name="Zdobnov E.M."/>
            <person name="Zdobnov E.M."/>
            <person name="Wyder S."/>
            <person name="Kriventseva E.V."/>
            <person name="Kadowaki T."/>
            <person name="Bork P."/>
            <person name="Aranda M."/>
            <person name="Bao R."/>
            <person name="Beermann A."/>
            <person name="Berns N."/>
            <person name="Bolognesi R."/>
            <person name="Bonneton F."/>
            <person name="Bopp D."/>
            <person name="Brown S.J."/>
            <person name="Bucher G."/>
            <person name="Butts T."/>
            <person name="Chaumot A."/>
            <person name="Denell R.E."/>
            <person name="Ferrier D.E."/>
            <person name="Friedrich M."/>
            <person name="Gordon C.M."/>
            <person name="Jindra M."/>
            <person name="Klingler M."/>
            <person name="Lan Q."/>
            <person name="Lattorff H.M."/>
            <person name="Laudet V."/>
            <person name="von Levetsow C."/>
            <person name="Liu Z."/>
            <person name="Lutz R."/>
            <person name="Lynch J.A."/>
            <person name="da Fonseca R.N."/>
            <person name="Posnien N."/>
            <person name="Reuter R."/>
            <person name="Roth S."/>
            <person name="Savard J."/>
            <person name="Schinko J.B."/>
            <person name="Schmitt C."/>
            <person name="Schoppmeier M."/>
            <person name="Schroder R."/>
            <person name="Shippy T.D."/>
            <person name="Simonnet F."/>
            <person name="Marques-Souza H."/>
            <person name="Tautz D."/>
            <person name="Tomoyasu Y."/>
            <person name="Trauner J."/>
            <person name="Van der Zee M."/>
            <person name="Vervoort M."/>
            <person name="Wittkopp N."/>
            <person name="Wimmer E.A."/>
            <person name="Yang X."/>
            <person name="Jones A.K."/>
            <person name="Sattelle D.B."/>
            <person name="Ebert P.R."/>
            <person name="Nelson D."/>
            <person name="Scott J.G."/>
            <person name="Beeman R.W."/>
            <person name="Muthukrishnan S."/>
            <person name="Kramer K.J."/>
            <person name="Arakane Y."/>
            <person name="Beeman R.W."/>
            <person name="Zhu Q."/>
            <person name="Hogenkamp D."/>
            <person name="Dixit R."/>
            <person name="Oppert B."/>
            <person name="Jiang H."/>
            <person name="Zou Z."/>
            <person name="Marshall J."/>
            <person name="Elpidina E."/>
            <person name="Vinokurov K."/>
            <person name="Oppert C."/>
            <person name="Zou Z."/>
            <person name="Evans J."/>
            <person name="Lu Z."/>
            <person name="Zhao P."/>
            <person name="Sumathipala N."/>
            <person name="Altincicek B."/>
            <person name="Vilcinskas A."/>
            <person name="Williams M."/>
            <person name="Hultmark D."/>
            <person name="Hetru C."/>
            <person name="Jiang H."/>
            <person name="Grimmelikhuijzen C.J."/>
            <person name="Hauser F."/>
            <person name="Cazzamali G."/>
            <person name="Williamson M."/>
            <person name="Park Y."/>
            <person name="Li B."/>
            <person name="Tanaka Y."/>
            <person name="Predel R."/>
            <person name="Neupert S."/>
            <person name="Schachtner J."/>
            <person name="Verleyen P."/>
            <person name="Raible F."/>
            <person name="Bork P."/>
            <person name="Friedrich M."/>
            <person name="Walden K.K."/>
            <person name="Robertson H.M."/>
            <person name="Angeli S."/>
            <person name="Foret S."/>
            <person name="Bucher G."/>
            <person name="Schuetz S."/>
            <person name="Maleszka R."/>
            <person name="Wimmer E.A."/>
            <person name="Beeman R.W."/>
            <person name="Lorenzen M."/>
            <person name="Tomoyasu Y."/>
            <person name="Miller S.C."/>
            <person name="Grossmann D."/>
            <person name="Bucher G."/>
        </authorList>
    </citation>
    <scope>NUCLEOTIDE SEQUENCE [LARGE SCALE GENOMIC DNA]</scope>
    <source>
        <strain evidence="12 13">Georgia GA2</strain>
    </source>
</reference>
<dbReference type="Pfam" id="PF00102">
    <property type="entry name" value="Y_phosphatase"/>
    <property type="match status" value="2"/>
</dbReference>
<dbReference type="PROSITE" id="PS50055">
    <property type="entry name" value="TYR_PHOSPHATASE_PTP"/>
    <property type="match status" value="2"/>
</dbReference>
<dbReference type="SMART" id="SM00194">
    <property type="entry name" value="PTPc"/>
    <property type="match status" value="1"/>
</dbReference>
<keyword evidence="5" id="KW-0378">Hydrolase</keyword>
<organism evidence="12 13">
    <name type="scientific">Tribolium castaneum</name>
    <name type="common">Red flour beetle</name>
    <dbReference type="NCBI Taxonomy" id="7070"/>
    <lineage>
        <taxon>Eukaryota</taxon>
        <taxon>Metazoa</taxon>
        <taxon>Ecdysozoa</taxon>
        <taxon>Arthropoda</taxon>
        <taxon>Hexapoda</taxon>
        <taxon>Insecta</taxon>
        <taxon>Pterygota</taxon>
        <taxon>Neoptera</taxon>
        <taxon>Endopterygota</taxon>
        <taxon>Coleoptera</taxon>
        <taxon>Polyphaga</taxon>
        <taxon>Cucujiformia</taxon>
        <taxon>Tenebrionidae</taxon>
        <taxon>Tenebrionidae incertae sedis</taxon>
        <taxon>Tribolium</taxon>
    </lineage>
</organism>
<evidence type="ECO:0000259" key="10">
    <source>
        <dbReference type="PROSITE" id="PS50056"/>
    </source>
</evidence>
<feature type="domain" description="Tyrosine specific protein phosphatases" evidence="10">
    <location>
        <begin position="673"/>
        <end position="747"/>
    </location>
</feature>
<sequence length="1006" mass="117262">MTVSYEKIIGPTLILLICNVCSHCQVFFKETHPNQKLLLSTTKIAVPDEVQDLRAINHSDTSIHLIWKQPLQMNGDFIYYVVEYQIVSDVACKGNKVSKKFKLKTRETSINVQKLVPYANYFFKVFAVNTKSHGKLRAVYHSTRGSPLLKNEECPKLKNIITNDHHVEIRFSFIDCEKIKGPVSIKITAICAEVWCKNVTKEFKYNAEQNSFTLHRLFPFVKYNLTAKCCRNKQCYTIVKNQIFKIGAQSPGPVTNLSVFAKNDNSISIRWRKPHPPNGILDHYNISYFTTKESEAKSEIVMNSPCTLWTNFHCYTLNHLKADKKYFVQVRAKNIEPQTYGQLVEINAVTKIEASKPPLNLTVKWTLQNDLQLIWCHPIEANGYITHFNISVFSENQTENHIIHTLEVLNYSFTYIHIINQTKLIPSRNYTIIIRAFNGLNVPGVIIYARRKRKKPIIYPEIAEDYIPLREINIKGNLEIDSMKIEVSELENYIKESLKNGDLERQYLLIPQGHTKPCYCGALEANRHKNRYPDLFAYDHTRVVLRTTNDKKSDYINANYIDGYNMPRAYIATQGPKISTVDDFWRMIWQEIVQHIVMLANIYEQGKKKVEKYWPNPHEVLHYGKIKIQHFNIKVSTDFEHRIIKVTNQNITRDVHQYLFLSWQYLEVPFYSQSFITLLEKLQSIPLSTESPIVVHSSAGVGRTGTIILCDICLRMAAEENSVDIFGTLYQLRDQRPNLVKNVEQFKLAHLVILDYLVGRRTGTPCSKIEKTKNFLKSEELNTQLNYLKNIAWWDEMALHHLLSAIPAKIFNQFITIQQPECNMVGKFWKLVHEKEILLIVSLNNSKIWSFQETNLLNPVDYLMLKYIKTKSYKFYDIIILHMYIRDIKEYRVVEIVSVKEWPAKKLCPKNIVNFLSFWEKTYEKFKKSNQVLITCFDGVAACGLYIAMTFVLEKIKLEHICDVCQGVRVVRCINSEFVTSEKQLAFMYKAAMIYVNKFQLYSNFK</sequence>
<dbReference type="InterPro" id="IPR029021">
    <property type="entry name" value="Prot-tyrosine_phosphatase-like"/>
</dbReference>
<evidence type="ECO:0000256" key="6">
    <source>
        <dbReference type="ARBA" id="ARBA00022912"/>
    </source>
</evidence>
<dbReference type="FunFam" id="2.60.40.10:FF:001900">
    <property type="entry name" value="Myotactin form B"/>
    <property type="match status" value="1"/>
</dbReference>
<dbReference type="InterPro" id="IPR013783">
    <property type="entry name" value="Ig-like_fold"/>
</dbReference>
<evidence type="ECO:0000256" key="5">
    <source>
        <dbReference type="ARBA" id="ARBA00022801"/>
    </source>
</evidence>
<evidence type="ECO:0000256" key="3">
    <source>
        <dbReference type="ARBA" id="ARBA00013064"/>
    </source>
</evidence>
<dbReference type="InterPro" id="IPR036116">
    <property type="entry name" value="FN3_sf"/>
</dbReference>
<evidence type="ECO:0000313" key="13">
    <source>
        <dbReference type="Proteomes" id="UP000007266"/>
    </source>
</evidence>
<dbReference type="GO" id="GO:0008045">
    <property type="term" value="P:motor neuron axon guidance"/>
    <property type="evidence" value="ECO:0000318"/>
    <property type="project" value="GO_Central"/>
</dbReference>
<dbReference type="FunFam" id="2.60.40.10:FF:003409">
    <property type="match status" value="1"/>
</dbReference>
<dbReference type="Proteomes" id="UP000007266">
    <property type="component" value="Unassembled WGS sequence"/>
</dbReference>
<keyword evidence="6" id="KW-0904">Protein phosphatase</keyword>
<dbReference type="SUPFAM" id="SSF52799">
    <property type="entry name" value="(Phosphotyrosine protein) phosphatases II"/>
    <property type="match status" value="2"/>
</dbReference>
<dbReference type="STRING" id="7070.A0A139WAD7"/>
<feature type="domain" description="Fibronectin type-III" evidence="11">
    <location>
        <begin position="49"/>
        <end position="147"/>
    </location>
</feature>
<dbReference type="FunFam" id="3.90.190.10:FF:000026">
    <property type="entry name" value="tyrosine-protein phosphatase non-receptor type 9"/>
    <property type="match status" value="1"/>
</dbReference>
<keyword evidence="4" id="KW-0732">Signal</keyword>
<evidence type="ECO:0000259" key="11">
    <source>
        <dbReference type="PROSITE" id="PS50853"/>
    </source>
</evidence>
<dbReference type="Gene3D" id="3.90.190.10">
    <property type="entry name" value="Protein tyrosine phosphatase superfamily"/>
    <property type="match status" value="2"/>
</dbReference>